<evidence type="ECO:0000313" key="2">
    <source>
        <dbReference type="EnsemblPlants" id="OBART12G00510.1"/>
    </source>
</evidence>
<dbReference type="Gramene" id="OBART12G00510.1">
    <property type="protein sequence ID" value="OBART12G00510.1"/>
    <property type="gene ID" value="OBART12G00510"/>
</dbReference>
<organism evidence="2">
    <name type="scientific">Oryza barthii</name>
    <dbReference type="NCBI Taxonomy" id="65489"/>
    <lineage>
        <taxon>Eukaryota</taxon>
        <taxon>Viridiplantae</taxon>
        <taxon>Streptophyta</taxon>
        <taxon>Embryophyta</taxon>
        <taxon>Tracheophyta</taxon>
        <taxon>Spermatophyta</taxon>
        <taxon>Magnoliopsida</taxon>
        <taxon>Liliopsida</taxon>
        <taxon>Poales</taxon>
        <taxon>Poaceae</taxon>
        <taxon>BOP clade</taxon>
        <taxon>Oryzoideae</taxon>
        <taxon>Oryzeae</taxon>
        <taxon>Oryzinae</taxon>
        <taxon>Oryza</taxon>
    </lineage>
</organism>
<evidence type="ECO:0000256" key="1">
    <source>
        <dbReference type="SAM" id="MobiDB-lite"/>
    </source>
</evidence>
<proteinExistence type="predicted"/>
<reference evidence="2" key="2">
    <citation type="submission" date="2015-03" db="UniProtKB">
        <authorList>
            <consortium name="EnsemblPlants"/>
        </authorList>
    </citation>
    <scope>IDENTIFICATION</scope>
</reference>
<dbReference type="HOGENOM" id="CLU_1799398_0_0_1"/>
<evidence type="ECO:0000313" key="3">
    <source>
        <dbReference type="Proteomes" id="UP000026960"/>
    </source>
</evidence>
<dbReference type="AlphaFoldDB" id="A0A0D3HQK1"/>
<dbReference type="PaxDb" id="65489-OBART12G00510.1"/>
<reference evidence="2" key="1">
    <citation type="journal article" date="2009" name="Rice">
        <title>De Novo Next Generation Sequencing of Plant Genomes.</title>
        <authorList>
            <person name="Rounsley S."/>
            <person name="Marri P.R."/>
            <person name="Yu Y."/>
            <person name="He R."/>
            <person name="Sisneros N."/>
            <person name="Goicoechea J.L."/>
            <person name="Lee S.J."/>
            <person name="Angelova A."/>
            <person name="Kudrna D."/>
            <person name="Luo M."/>
            <person name="Affourtit J."/>
            <person name="Desany B."/>
            <person name="Knight J."/>
            <person name="Niazi F."/>
            <person name="Egholm M."/>
            <person name="Wing R.A."/>
        </authorList>
    </citation>
    <scope>NUCLEOTIDE SEQUENCE [LARGE SCALE GENOMIC DNA]</scope>
    <source>
        <strain evidence="2">cv. IRGC 105608</strain>
    </source>
</reference>
<sequence length="144" mass="15176">MAPRLCAWKAGRCMEERPMTRDGGGGSGSPWVDPAPPRRIWPEQAAPVRQRWETKVAASGDWAAGGSQRRRSACAEDTVATGGGDSAGPGWRCADPRLVVGSVEPAAGYGLDGCGLRCQRPCPAPSSLPYPPSSLRRSITVMSL</sequence>
<dbReference type="EnsemblPlants" id="OBART12G00510.1">
    <property type="protein sequence ID" value="OBART12G00510.1"/>
    <property type="gene ID" value="OBART12G00510"/>
</dbReference>
<name>A0A0D3HQK1_9ORYZ</name>
<dbReference type="Proteomes" id="UP000026960">
    <property type="component" value="Chromosome 12"/>
</dbReference>
<feature type="region of interest" description="Disordered" evidence="1">
    <location>
        <begin position="17"/>
        <end position="91"/>
    </location>
</feature>
<accession>A0A0D3HQK1</accession>
<keyword evidence="3" id="KW-1185">Reference proteome</keyword>
<protein>
    <submittedName>
        <fullName evidence="2">Uncharacterized protein</fullName>
    </submittedName>
</protein>